<evidence type="ECO:0000256" key="1">
    <source>
        <dbReference type="SAM" id="MobiDB-lite"/>
    </source>
</evidence>
<dbReference type="EMBL" id="CASHTH010000731">
    <property type="protein sequence ID" value="CAI8006862.1"/>
    <property type="molecule type" value="Genomic_DNA"/>
</dbReference>
<reference evidence="2" key="1">
    <citation type="submission" date="2023-03" db="EMBL/GenBank/DDBJ databases">
        <authorList>
            <person name="Steffen K."/>
            <person name="Cardenas P."/>
        </authorList>
    </citation>
    <scope>NUCLEOTIDE SEQUENCE</scope>
</reference>
<sequence length="108" mass="12420">MSYLLVNTLFLRSAGQYHPIGSFLLSYGASMQRWTIPDCGRLMSQKWRHTILLLPFQCPTSGRESTKECQNWKRLTEMISWHTPRPNTKESATGQCPSTYNITKYGST</sequence>
<gene>
    <name evidence="2" type="ORF">GBAR_LOCUS4937</name>
</gene>
<protein>
    <submittedName>
        <fullName evidence="2">Uncharacterized protein</fullName>
    </submittedName>
</protein>
<feature type="compositionally biased region" description="Polar residues" evidence="1">
    <location>
        <begin position="85"/>
        <end position="108"/>
    </location>
</feature>
<name>A0AA35R9L4_GEOBA</name>
<comment type="caution">
    <text evidence="2">The sequence shown here is derived from an EMBL/GenBank/DDBJ whole genome shotgun (WGS) entry which is preliminary data.</text>
</comment>
<organism evidence="2 3">
    <name type="scientific">Geodia barretti</name>
    <name type="common">Barrett's horny sponge</name>
    <dbReference type="NCBI Taxonomy" id="519541"/>
    <lineage>
        <taxon>Eukaryota</taxon>
        <taxon>Metazoa</taxon>
        <taxon>Porifera</taxon>
        <taxon>Demospongiae</taxon>
        <taxon>Heteroscleromorpha</taxon>
        <taxon>Tetractinellida</taxon>
        <taxon>Astrophorina</taxon>
        <taxon>Geodiidae</taxon>
        <taxon>Geodia</taxon>
    </lineage>
</organism>
<dbReference type="Proteomes" id="UP001174909">
    <property type="component" value="Unassembled WGS sequence"/>
</dbReference>
<proteinExistence type="predicted"/>
<feature type="region of interest" description="Disordered" evidence="1">
    <location>
        <begin position="83"/>
        <end position="108"/>
    </location>
</feature>
<evidence type="ECO:0000313" key="2">
    <source>
        <dbReference type="EMBL" id="CAI8006862.1"/>
    </source>
</evidence>
<accession>A0AA35R9L4</accession>
<dbReference type="AlphaFoldDB" id="A0AA35R9L4"/>
<evidence type="ECO:0000313" key="3">
    <source>
        <dbReference type="Proteomes" id="UP001174909"/>
    </source>
</evidence>
<keyword evidence="3" id="KW-1185">Reference proteome</keyword>